<proteinExistence type="inferred from homology"/>
<dbReference type="Proteomes" id="UP000521748">
    <property type="component" value="Unassembled WGS sequence"/>
</dbReference>
<keyword evidence="3 5" id="KW-0378">Hydrolase</keyword>
<evidence type="ECO:0000256" key="2">
    <source>
        <dbReference type="ARBA" id="ARBA00022670"/>
    </source>
</evidence>
<dbReference type="PROSITE" id="PS50203">
    <property type="entry name" value="CALPAIN_CAT"/>
    <property type="match status" value="1"/>
</dbReference>
<dbReference type="PANTHER" id="PTHR10183">
    <property type="entry name" value="CALPAIN"/>
    <property type="match status" value="1"/>
</dbReference>
<protein>
    <recommendedName>
        <fullName evidence="7">Calpain catalytic domain-containing protein</fullName>
    </recommendedName>
</protein>
<evidence type="ECO:0000313" key="8">
    <source>
        <dbReference type="EMBL" id="NYE94659.1"/>
    </source>
</evidence>
<feature type="active site" evidence="5">
    <location>
        <position position="344"/>
    </location>
</feature>
<evidence type="ECO:0000256" key="1">
    <source>
        <dbReference type="ARBA" id="ARBA00007623"/>
    </source>
</evidence>
<sequence>MSRKSAYSAGEWNQAGGDPCPGDPQSITSVGTFWKTQTSTYQGYADQMKSLVSTDGSAGLTVEATLGLLTSLARFLESSIKDFTTLSGVCSECGLWLKGLQDRSESELGDFLAAKQKTNQIQQVINDPSQMSMPGMDSLIQGHLEDAHAARDIASRALEQIRTEYTEGMSGYGARYVLRPVSERARIAGLDGAVVSGNPVLNQMLAGLAPVFARFEVDQSRTNDLLGKIKGAGGVNAVGYLFGALSWMGPGVYSQAEWRAAIAGLSDDDLKQFNDFLTNNGGDGPMIMANQLFNAASAVDVDRLHQFMPALEPGSKGDGWIKPPIDLSQRFQLKDVHQGAADDCWFNAGIGAIAGTRPGFLEKNIRQNPNGTYTVTFYKDDKPFETTVSGYLPYQNFKGRKIPYYSYGEDGQENKGWNWASVFEKARAAQPGSGTYDSLSGFSSAFGNKGVAPEGALELLTGQDADTIIVNDPAHGNHLAPLSPTEEQLKKAIDDHQPIAATRYTDGFPWDQNPGNPALVPYHVYIVTGVQNGKVTLANPWGPDGGNLKGTKIEGTVTISIDEFRSRFRDLAIGAKP</sequence>
<evidence type="ECO:0000256" key="5">
    <source>
        <dbReference type="PROSITE-ProRule" id="PRU00239"/>
    </source>
</evidence>
<evidence type="ECO:0000256" key="4">
    <source>
        <dbReference type="ARBA" id="ARBA00022807"/>
    </source>
</evidence>
<comment type="similarity">
    <text evidence="1">Belongs to the peptidase C2 family.</text>
</comment>
<accession>A0A7Y9LS95</accession>
<gene>
    <name evidence="8" type="ORF">FHU41_000880</name>
</gene>
<reference evidence="8 9" key="1">
    <citation type="submission" date="2020-07" db="EMBL/GenBank/DDBJ databases">
        <title>Sequencing the genomes of 1000 actinobacteria strains.</title>
        <authorList>
            <person name="Klenk H.-P."/>
        </authorList>
    </citation>
    <scope>NUCLEOTIDE SEQUENCE [LARGE SCALE GENOMIC DNA]</scope>
    <source>
        <strain evidence="8 9">DSM 102047</strain>
    </source>
</reference>
<dbReference type="InterPro" id="IPR038765">
    <property type="entry name" value="Papain-like_cys_pep_sf"/>
</dbReference>
<evidence type="ECO:0000259" key="7">
    <source>
        <dbReference type="PROSITE" id="PS50203"/>
    </source>
</evidence>
<dbReference type="InterPro" id="IPR001300">
    <property type="entry name" value="Peptidase_C2_calpain_cat"/>
</dbReference>
<name>A0A7Y9LS95_9MICC</name>
<dbReference type="PANTHER" id="PTHR10183:SF379">
    <property type="entry name" value="CALPAIN-5"/>
    <property type="match status" value="1"/>
</dbReference>
<feature type="domain" description="Calpain catalytic" evidence="7">
    <location>
        <begin position="335"/>
        <end position="573"/>
    </location>
</feature>
<dbReference type="SUPFAM" id="SSF54001">
    <property type="entry name" value="Cysteine proteinases"/>
    <property type="match status" value="1"/>
</dbReference>
<feature type="active site" evidence="5">
    <location>
        <position position="539"/>
    </location>
</feature>
<keyword evidence="9" id="KW-1185">Reference proteome</keyword>
<evidence type="ECO:0000256" key="6">
    <source>
        <dbReference type="SAM" id="MobiDB-lite"/>
    </source>
</evidence>
<comment type="caution">
    <text evidence="8">The sequence shown here is derived from an EMBL/GenBank/DDBJ whole genome shotgun (WGS) entry which is preliminary data.</text>
</comment>
<keyword evidence="2 5" id="KW-0645">Protease</keyword>
<dbReference type="RefSeq" id="WP_179388393.1">
    <property type="nucleotide sequence ID" value="NZ_JACBYQ010000001.1"/>
</dbReference>
<feature type="active site" evidence="5">
    <location>
        <position position="523"/>
    </location>
</feature>
<feature type="region of interest" description="Disordered" evidence="6">
    <location>
        <begin position="1"/>
        <end position="21"/>
    </location>
</feature>
<dbReference type="EMBL" id="JACBYQ010000001">
    <property type="protein sequence ID" value="NYE94659.1"/>
    <property type="molecule type" value="Genomic_DNA"/>
</dbReference>
<organism evidence="8 9">
    <name type="scientific">Psychromicrobium silvestre</name>
    <dbReference type="NCBI Taxonomy" id="1645614"/>
    <lineage>
        <taxon>Bacteria</taxon>
        <taxon>Bacillati</taxon>
        <taxon>Actinomycetota</taxon>
        <taxon>Actinomycetes</taxon>
        <taxon>Micrococcales</taxon>
        <taxon>Micrococcaceae</taxon>
        <taxon>Psychromicrobium</taxon>
    </lineage>
</organism>
<dbReference type="GO" id="GO:0006508">
    <property type="term" value="P:proteolysis"/>
    <property type="evidence" value="ECO:0007669"/>
    <property type="project" value="UniProtKB-KW"/>
</dbReference>
<keyword evidence="4 5" id="KW-0788">Thiol protease</keyword>
<dbReference type="AlphaFoldDB" id="A0A7Y9LS95"/>
<evidence type="ECO:0000313" key="9">
    <source>
        <dbReference type="Proteomes" id="UP000521748"/>
    </source>
</evidence>
<dbReference type="InterPro" id="IPR022684">
    <property type="entry name" value="Calpain_cysteine_protease"/>
</dbReference>
<evidence type="ECO:0000256" key="3">
    <source>
        <dbReference type="ARBA" id="ARBA00022801"/>
    </source>
</evidence>
<dbReference type="GO" id="GO:0004198">
    <property type="term" value="F:calcium-dependent cysteine-type endopeptidase activity"/>
    <property type="evidence" value="ECO:0007669"/>
    <property type="project" value="InterPro"/>
</dbReference>
<dbReference type="Pfam" id="PF00648">
    <property type="entry name" value="Peptidase_C2"/>
    <property type="match status" value="1"/>
</dbReference>